<accession>A0ABM7I0J5</accession>
<dbReference type="Proteomes" id="UP000465622">
    <property type="component" value="Chromosome"/>
</dbReference>
<evidence type="ECO:0000256" key="1">
    <source>
        <dbReference type="SAM" id="MobiDB-lite"/>
    </source>
</evidence>
<feature type="region of interest" description="Disordered" evidence="1">
    <location>
        <begin position="57"/>
        <end position="84"/>
    </location>
</feature>
<gene>
    <name evidence="2" type="ORF">MMAGJ_56860</name>
</gene>
<evidence type="ECO:0000313" key="2">
    <source>
        <dbReference type="EMBL" id="BBX36404.1"/>
    </source>
</evidence>
<proteinExistence type="predicted"/>
<dbReference type="EMBL" id="AP022567">
    <property type="protein sequence ID" value="BBX36404.1"/>
    <property type="molecule type" value="Genomic_DNA"/>
</dbReference>
<evidence type="ECO:0000313" key="3">
    <source>
        <dbReference type="Proteomes" id="UP000465622"/>
    </source>
</evidence>
<organism evidence="2 3">
    <name type="scientific">Mycolicibacterium mageritense</name>
    <name type="common">Mycobacterium mageritense</name>
    <dbReference type="NCBI Taxonomy" id="53462"/>
    <lineage>
        <taxon>Bacteria</taxon>
        <taxon>Bacillati</taxon>
        <taxon>Actinomycetota</taxon>
        <taxon>Actinomycetes</taxon>
        <taxon>Mycobacteriales</taxon>
        <taxon>Mycobacteriaceae</taxon>
        <taxon>Mycolicibacterium</taxon>
    </lineage>
</organism>
<name>A0ABM7I0J5_MYCME</name>
<feature type="compositionally biased region" description="Basic and acidic residues" evidence="1">
    <location>
        <begin position="74"/>
        <end position="84"/>
    </location>
</feature>
<protein>
    <submittedName>
        <fullName evidence="2">Uncharacterized protein</fullName>
    </submittedName>
</protein>
<reference evidence="2 3" key="1">
    <citation type="journal article" date="2019" name="Emerg. Microbes Infect.">
        <title>Comprehensive subspecies identification of 175 nontuberculous mycobacteria species based on 7547 genomic profiles.</title>
        <authorList>
            <person name="Matsumoto Y."/>
            <person name="Kinjo T."/>
            <person name="Motooka D."/>
            <person name="Nabeya D."/>
            <person name="Jung N."/>
            <person name="Uechi K."/>
            <person name="Horii T."/>
            <person name="Iida T."/>
            <person name="Fujita J."/>
            <person name="Nakamura S."/>
        </authorList>
    </citation>
    <scope>NUCLEOTIDE SEQUENCE [LARGE SCALE GENOMIC DNA]</scope>
    <source>
        <strain evidence="2 3">JCM 12375</strain>
    </source>
</reference>
<keyword evidence="3" id="KW-1185">Reference proteome</keyword>
<sequence>MPDGKARECFPVDVDVDAAHGKPTFGQIAQCAQPVEHLDSTWLQTERTRCHGRPVGFVEYPYGDPRGPQAAGERQSRRSGSHDRDVCHHAALLVLVTNMLGANGMTGNGW</sequence>